<organism evidence="2 3">
    <name type="scientific">Paenibacillus catalpae</name>
    <dbReference type="NCBI Taxonomy" id="1045775"/>
    <lineage>
        <taxon>Bacteria</taxon>
        <taxon>Bacillati</taxon>
        <taxon>Bacillota</taxon>
        <taxon>Bacilli</taxon>
        <taxon>Bacillales</taxon>
        <taxon>Paenibacillaceae</taxon>
        <taxon>Paenibacillus</taxon>
    </lineage>
</organism>
<dbReference type="InterPro" id="IPR025321">
    <property type="entry name" value="DUF4227"/>
</dbReference>
<name>A0A1I2FEL1_9BACL</name>
<gene>
    <name evidence="2" type="ORF">SAMN05216378_4801</name>
</gene>
<dbReference type="EMBL" id="FOMT01000005">
    <property type="protein sequence ID" value="SFF03020.1"/>
    <property type="molecule type" value="Genomic_DNA"/>
</dbReference>
<protein>
    <recommendedName>
        <fullName evidence="4">DUF4227 domain-containing protein</fullName>
    </recommendedName>
</protein>
<dbReference type="RefSeq" id="WP_091188944.1">
    <property type="nucleotide sequence ID" value="NZ_FOMT01000005.1"/>
</dbReference>
<dbReference type="Proteomes" id="UP000198855">
    <property type="component" value="Unassembled WGS sequence"/>
</dbReference>
<evidence type="ECO:0008006" key="4">
    <source>
        <dbReference type="Google" id="ProtNLM"/>
    </source>
</evidence>
<keyword evidence="1" id="KW-0812">Transmembrane</keyword>
<evidence type="ECO:0000313" key="2">
    <source>
        <dbReference type="EMBL" id="SFF03020.1"/>
    </source>
</evidence>
<evidence type="ECO:0000313" key="3">
    <source>
        <dbReference type="Proteomes" id="UP000198855"/>
    </source>
</evidence>
<dbReference type="STRING" id="1045775.SAMN05216378_4801"/>
<sequence>MVLSLRKWLSRILFVVIFTLLLLIATGSYRWLVDVIAPVHPYKTPKGEALKVFQASPADAEKGSLTDRLRWFYWYGE</sequence>
<proteinExistence type="predicted"/>
<dbReference type="Pfam" id="PF14004">
    <property type="entry name" value="DUF4227"/>
    <property type="match status" value="1"/>
</dbReference>
<feature type="transmembrane region" description="Helical" evidence="1">
    <location>
        <begin position="12"/>
        <end position="32"/>
    </location>
</feature>
<reference evidence="3" key="1">
    <citation type="submission" date="2016-10" db="EMBL/GenBank/DDBJ databases">
        <authorList>
            <person name="Varghese N."/>
            <person name="Submissions S."/>
        </authorList>
    </citation>
    <scope>NUCLEOTIDE SEQUENCE [LARGE SCALE GENOMIC DNA]</scope>
    <source>
        <strain evidence="3">CGMCC 1.10784</strain>
    </source>
</reference>
<dbReference type="AlphaFoldDB" id="A0A1I2FEL1"/>
<keyword evidence="1" id="KW-1133">Transmembrane helix</keyword>
<dbReference type="OrthoDB" id="2691647at2"/>
<accession>A0A1I2FEL1</accession>
<keyword evidence="1" id="KW-0472">Membrane</keyword>
<keyword evidence="3" id="KW-1185">Reference proteome</keyword>
<evidence type="ECO:0000256" key="1">
    <source>
        <dbReference type="SAM" id="Phobius"/>
    </source>
</evidence>